<dbReference type="GO" id="GO:0006313">
    <property type="term" value="P:DNA transposition"/>
    <property type="evidence" value="ECO:0007669"/>
    <property type="project" value="InterPro"/>
</dbReference>
<sequence length="106" mass="11235">MAFFGGPIDARWAEAGFPQVRVVTLTETGTHTSIDARIGSFNGGERELAVQMASPAAGMLVIMDRGFPGVELWKAYTGAAAHLLLRARSTVASRPTKMPRDGSCLG</sequence>
<comment type="caution">
    <text evidence="2">The sequence shown here is derived from an EMBL/GenBank/DDBJ whole genome shotgun (WGS) entry which is preliminary data.</text>
</comment>
<organism evidence="2 3">
    <name type="scientific">Streptomyces malaysiense</name>
    <dbReference type="NCBI Taxonomy" id="1428626"/>
    <lineage>
        <taxon>Bacteria</taxon>
        <taxon>Bacillati</taxon>
        <taxon>Actinomycetota</taxon>
        <taxon>Actinomycetes</taxon>
        <taxon>Kitasatosporales</taxon>
        <taxon>Streptomycetaceae</taxon>
        <taxon>Streptomyces</taxon>
    </lineage>
</organism>
<evidence type="ECO:0000259" key="1">
    <source>
        <dbReference type="Pfam" id="PF01609"/>
    </source>
</evidence>
<dbReference type="Proteomes" id="UP000034838">
    <property type="component" value="Unassembled WGS sequence"/>
</dbReference>
<dbReference type="GO" id="GO:0003677">
    <property type="term" value="F:DNA binding"/>
    <property type="evidence" value="ECO:0007669"/>
    <property type="project" value="InterPro"/>
</dbReference>
<gene>
    <name evidence="2" type="ORF">VT52_021425</name>
</gene>
<protein>
    <recommendedName>
        <fullName evidence="1">Transposase IS4-like domain-containing protein</fullName>
    </recommendedName>
</protein>
<proteinExistence type="predicted"/>
<dbReference type="InterPro" id="IPR002559">
    <property type="entry name" value="Transposase_11"/>
</dbReference>
<dbReference type="RefSeq" id="WP_071387531.1">
    <property type="nucleotide sequence ID" value="NZ_LBDA02000052.1"/>
</dbReference>
<dbReference type="Pfam" id="PF01609">
    <property type="entry name" value="DDE_Tnp_1"/>
    <property type="match status" value="1"/>
</dbReference>
<dbReference type="OrthoDB" id="477305at2"/>
<keyword evidence="3" id="KW-1185">Reference proteome</keyword>
<feature type="domain" description="Transposase IS4-like" evidence="1">
    <location>
        <begin position="10"/>
        <end position="91"/>
    </location>
</feature>
<evidence type="ECO:0000313" key="3">
    <source>
        <dbReference type="Proteomes" id="UP000034838"/>
    </source>
</evidence>
<name>A0A1J4PZ98_9ACTN</name>
<accession>A0A1J4PZ98</accession>
<dbReference type="EMBL" id="LBDA02000052">
    <property type="protein sequence ID" value="OIK25438.1"/>
    <property type="molecule type" value="Genomic_DNA"/>
</dbReference>
<reference evidence="2" key="1">
    <citation type="submission" date="2016-10" db="EMBL/GenBank/DDBJ databases">
        <title>Genome sequence of Streptomyces malaysiense MUSC 136.</title>
        <authorList>
            <person name="Lee L.-H."/>
            <person name="Ser H.-L."/>
        </authorList>
    </citation>
    <scope>NUCLEOTIDE SEQUENCE [LARGE SCALE GENOMIC DNA]</scope>
    <source>
        <strain evidence="2">MUSC 136</strain>
    </source>
</reference>
<evidence type="ECO:0000313" key="2">
    <source>
        <dbReference type="EMBL" id="OIK25438.1"/>
    </source>
</evidence>
<dbReference type="AlphaFoldDB" id="A0A1J4PZ98"/>
<dbReference type="GO" id="GO:0004803">
    <property type="term" value="F:transposase activity"/>
    <property type="evidence" value="ECO:0007669"/>
    <property type="project" value="InterPro"/>
</dbReference>